<name>A0A565CBA4_9BRAS</name>
<proteinExistence type="predicted"/>
<dbReference type="AlphaFoldDB" id="A0A565CBA4"/>
<dbReference type="OrthoDB" id="250175at2759"/>
<sequence>MDRVFRLINEISSLTLSETFEFGGITMKKKRMMELPIVAVLKPENSDAGIVARAGQAQSGANEEPKVQKTMF</sequence>
<keyword evidence="2" id="KW-1185">Reference proteome</keyword>
<dbReference type="EMBL" id="CABITT030000007">
    <property type="protein sequence ID" value="VVB10924.1"/>
    <property type="molecule type" value="Genomic_DNA"/>
</dbReference>
<dbReference type="Proteomes" id="UP000489600">
    <property type="component" value="Unassembled WGS sequence"/>
</dbReference>
<organism evidence="1 2">
    <name type="scientific">Arabis nemorensis</name>
    <dbReference type="NCBI Taxonomy" id="586526"/>
    <lineage>
        <taxon>Eukaryota</taxon>
        <taxon>Viridiplantae</taxon>
        <taxon>Streptophyta</taxon>
        <taxon>Embryophyta</taxon>
        <taxon>Tracheophyta</taxon>
        <taxon>Spermatophyta</taxon>
        <taxon>Magnoliopsida</taxon>
        <taxon>eudicotyledons</taxon>
        <taxon>Gunneridae</taxon>
        <taxon>Pentapetalae</taxon>
        <taxon>rosids</taxon>
        <taxon>malvids</taxon>
        <taxon>Brassicales</taxon>
        <taxon>Brassicaceae</taxon>
        <taxon>Arabideae</taxon>
        <taxon>Arabis</taxon>
    </lineage>
</organism>
<evidence type="ECO:0000313" key="2">
    <source>
        <dbReference type="Proteomes" id="UP000489600"/>
    </source>
</evidence>
<protein>
    <submittedName>
        <fullName evidence="1">Uncharacterized protein</fullName>
    </submittedName>
</protein>
<gene>
    <name evidence="1" type="ORF">ANE_LOCUS21368</name>
</gene>
<reference evidence="1" key="1">
    <citation type="submission" date="2019-07" db="EMBL/GenBank/DDBJ databases">
        <authorList>
            <person name="Dittberner H."/>
        </authorList>
    </citation>
    <scope>NUCLEOTIDE SEQUENCE [LARGE SCALE GENOMIC DNA]</scope>
</reference>
<evidence type="ECO:0000313" key="1">
    <source>
        <dbReference type="EMBL" id="VVB10924.1"/>
    </source>
</evidence>
<comment type="caution">
    <text evidence="1">The sequence shown here is derived from an EMBL/GenBank/DDBJ whole genome shotgun (WGS) entry which is preliminary data.</text>
</comment>
<accession>A0A565CBA4</accession>